<comment type="caution">
    <text evidence="2">The sequence shown here is derived from an EMBL/GenBank/DDBJ whole genome shotgun (WGS) entry which is preliminary data.</text>
</comment>
<reference evidence="2 3" key="1">
    <citation type="submission" date="2018-08" db="EMBL/GenBank/DDBJ databases">
        <title>Genome and evolution of the arbuscular mycorrhizal fungus Diversispora epigaea (formerly Glomus versiforme) and its bacterial endosymbionts.</title>
        <authorList>
            <person name="Sun X."/>
            <person name="Fei Z."/>
            <person name="Harrison M."/>
        </authorList>
    </citation>
    <scope>NUCLEOTIDE SEQUENCE [LARGE SCALE GENOMIC DNA]</scope>
    <source>
        <strain evidence="2 3">IT104</strain>
    </source>
</reference>
<proteinExistence type="predicted"/>
<name>A0A397IMZ5_9GLOM</name>
<feature type="compositionally biased region" description="Basic and acidic residues" evidence="1">
    <location>
        <begin position="47"/>
        <end position="62"/>
    </location>
</feature>
<evidence type="ECO:0000313" key="3">
    <source>
        <dbReference type="Proteomes" id="UP000266861"/>
    </source>
</evidence>
<dbReference type="AlphaFoldDB" id="A0A397IMZ5"/>
<organism evidence="2 3">
    <name type="scientific">Diversispora epigaea</name>
    <dbReference type="NCBI Taxonomy" id="1348612"/>
    <lineage>
        <taxon>Eukaryota</taxon>
        <taxon>Fungi</taxon>
        <taxon>Fungi incertae sedis</taxon>
        <taxon>Mucoromycota</taxon>
        <taxon>Glomeromycotina</taxon>
        <taxon>Glomeromycetes</taxon>
        <taxon>Diversisporales</taxon>
        <taxon>Diversisporaceae</taxon>
        <taxon>Diversispora</taxon>
    </lineage>
</organism>
<evidence type="ECO:0000256" key="1">
    <source>
        <dbReference type="SAM" id="MobiDB-lite"/>
    </source>
</evidence>
<keyword evidence="3" id="KW-1185">Reference proteome</keyword>
<evidence type="ECO:0000313" key="2">
    <source>
        <dbReference type="EMBL" id="RHZ77379.1"/>
    </source>
</evidence>
<feature type="region of interest" description="Disordered" evidence="1">
    <location>
        <begin position="43"/>
        <end position="63"/>
    </location>
</feature>
<protein>
    <submittedName>
        <fullName evidence="2">Uncharacterized protein</fullName>
    </submittedName>
</protein>
<sequence length="82" mass="9868">MICLKELKKLGVEVVQIDYKRHETHEHACQYDRLQIKNVSEISNTKSQEKRNEHNEHEDVKDMFPSQPIEIETIAYFFKMTF</sequence>
<dbReference type="EMBL" id="PQFF01000170">
    <property type="protein sequence ID" value="RHZ77379.1"/>
    <property type="molecule type" value="Genomic_DNA"/>
</dbReference>
<accession>A0A397IMZ5</accession>
<gene>
    <name evidence="2" type="ORF">Glove_180g91</name>
</gene>
<dbReference type="Proteomes" id="UP000266861">
    <property type="component" value="Unassembled WGS sequence"/>
</dbReference>